<dbReference type="InterPro" id="IPR027417">
    <property type="entry name" value="P-loop_NTPase"/>
</dbReference>
<evidence type="ECO:0000256" key="4">
    <source>
        <dbReference type="ARBA" id="ARBA00022840"/>
    </source>
</evidence>
<reference evidence="6" key="2">
    <citation type="journal article" date="2021" name="PeerJ">
        <title>Extensive microbial diversity within the chicken gut microbiome revealed by metagenomics and culture.</title>
        <authorList>
            <person name="Gilroy R."/>
            <person name="Ravi A."/>
            <person name="Getino M."/>
            <person name="Pursley I."/>
            <person name="Horton D.L."/>
            <person name="Alikhan N.F."/>
            <person name="Baker D."/>
            <person name="Gharbi K."/>
            <person name="Hall N."/>
            <person name="Watson M."/>
            <person name="Adriaenssens E.M."/>
            <person name="Foster-Nyarko E."/>
            <person name="Jarju S."/>
            <person name="Secka A."/>
            <person name="Antonio M."/>
            <person name="Oren A."/>
            <person name="Chaudhuri R.R."/>
            <person name="La Ragione R."/>
            <person name="Hildebrand F."/>
            <person name="Pallen M.J."/>
        </authorList>
    </citation>
    <scope>NUCLEOTIDE SEQUENCE</scope>
    <source>
        <strain evidence="6">CHK188-20938</strain>
    </source>
</reference>
<evidence type="ECO:0000313" key="6">
    <source>
        <dbReference type="EMBL" id="HIV25467.1"/>
    </source>
</evidence>
<organism evidence="6 7">
    <name type="scientific">Candidatus Scatomonas pullistercoris</name>
    <dbReference type="NCBI Taxonomy" id="2840920"/>
    <lineage>
        <taxon>Bacteria</taxon>
        <taxon>Bacillati</taxon>
        <taxon>Bacillota</taxon>
        <taxon>Clostridia</taxon>
        <taxon>Lachnospirales</taxon>
        <taxon>Lachnospiraceae</taxon>
        <taxon>Lachnospiraceae incertae sedis</taxon>
        <taxon>Candidatus Scatomonas</taxon>
    </lineage>
</organism>
<dbReference type="InterPro" id="IPR050763">
    <property type="entry name" value="ABC_transporter_ATP-binding"/>
</dbReference>
<dbReference type="InterPro" id="IPR003593">
    <property type="entry name" value="AAA+_ATPase"/>
</dbReference>
<dbReference type="Gene3D" id="3.40.50.300">
    <property type="entry name" value="P-loop containing nucleotide triphosphate hydrolases"/>
    <property type="match status" value="1"/>
</dbReference>
<accession>A0A9D1TB97</accession>
<dbReference type="GO" id="GO:0005524">
    <property type="term" value="F:ATP binding"/>
    <property type="evidence" value="ECO:0007669"/>
    <property type="project" value="UniProtKB-KW"/>
</dbReference>
<evidence type="ECO:0000256" key="1">
    <source>
        <dbReference type="ARBA" id="ARBA00005417"/>
    </source>
</evidence>
<feature type="domain" description="ABC transporter" evidence="5">
    <location>
        <begin position="3"/>
        <end position="229"/>
    </location>
</feature>
<reference evidence="6" key="1">
    <citation type="submission" date="2020-10" db="EMBL/GenBank/DDBJ databases">
        <authorList>
            <person name="Gilroy R."/>
        </authorList>
    </citation>
    <scope>NUCLEOTIDE SEQUENCE</scope>
    <source>
        <strain evidence="6">CHK188-20938</strain>
    </source>
</reference>
<gene>
    <name evidence="6" type="ORF">IAB71_06735</name>
</gene>
<evidence type="ECO:0000313" key="7">
    <source>
        <dbReference type="Proteomes" id="UP000824169"/>
    </source>
</evidence>
<dbReference type="PROSITE" id="PS00211">
    <property type="entry name" value="ABC_TRANSPORTER_1"/>
    <property type="match status" value="1"/>
</dbReference>
<evidence type="ECO:0000256" key="3">
    <source>
        <dbReference type="ARBA" id="ARBA00022741"/>
    </source>
</evidence>
<dbReference type="PANTHER" id="PTHR42711:SF5">
    <property type="entry name" value="ABC TRANSPORTER ATP-BINDING PROTEIN NATA"/>
    <property type="match status" value="1"/>
</dbReference>
<comment type="similarity">
    <text evidence="1">Belongs to the ABC transporter superfamily.</text>
</comment>
<dbReference type="Pfam" id="PF13732">
    <property type="entry name" value="DrrA1-3_C"/>
    <property type="match status" value="1"/>
</dbReference>
<keyword evidence="4 6" id="KW-0067">ATP-binding</keyword>
<dbReference type="EMBL" id="DVOO01000018">
    <property type="protein sequence ID" value="HIV25467.1"/>
    <property type="molecule type" value="Genomic_DNA"/>
</dbReference>
<dbReference type="GO" id="GO:0016887">
    <property type="term" value="F:ATP hydrolysis activity"/>
    <property type="evidence" value="ECO:0007669"/>
    <property type="project" value="InterPro"/>
</dbReference>
<name>A0A9D1TB97_9FIRM</name>
<dbReference type="InterPro" id="IPR003439">
    <property type="entry name" value="ABC_transporter-like_ATP-bd"/>
</dbReference>
<evidence type="ECO:0000259" key="5">
    <source>
        <dbReference type="PROSITE" id="PS50893"/>
    </source>
</evidence>
<evidence type="ECO:0000256" key="2">
    <source>
        <dbReference type="ARBA" id="ARBA00022448"/>
    </source>
</evidence>
<dbReference type="Proteomes" id="UP000824169">
    <property type="component" value="Unassembled WGS sequence"/>
</dbReference>
<protein>
    <submittedName>
        <fullName evidence="6">ATP-binding cassette domain-containing protein</fullName>
    </submittedName>
</protein>
<dbReference type="Pfam" id="PF00005">
    <property type="entry name" value="ABC_tran"/>
    <property type="match status" value="1"/>
</dbReference>
<proteinExistence type="inferred from homology"/>
<dbReference type="SMART" id="SM00382">
    <property type="entry name" value="AAA"/>
    <property type="match status" value="1"/>
</dbReference>
<dbReference type="InterPro" id="IPR017871">
    <property type="entry name" value="ABC_transporter-like_CS"/>
</dbReference>
<dbReference type="InterPro" id="IPR025302">
    <property type="entry name" value="DrrA1/2-like_C"/>
</dbReference>
<sequence>MKLEVKDLHKTFGDTEVLHGISFSVESGRALGLLGRNGAGKTTTIRIIMNVFKANAGTIWLDGSPFQAMGMSIGYLPEERGLYPKKKVGEQIVYLANLRGIRGGQARKNMRYWLERLGVAEYENRKLETLSKGNQQKVQLAQTLVCDPQIIILDEPFSGLDPVNSQVLKDVITEQIAQGKLVIFSSHQMGYVEEFCEDIVIINHGNIALNGNLREIKREFGKNRLVLSLVGKDAGETAGLAGQVFGELAAIEGTKKEKVILKLKEGSTKQMLLGRLAESELDVECFGSYEPSLNDIFVESAGDEA</sequence>
<dbReference type="PROSITE" id="PS50893">
    <property type="entry name" value="ABC_TRANSPORTER_2"/>
    <property type="match status" value="1"/>
</dbReference>
<comment type="caution">
    <text evidence="6">The sequence shown here is derived from an EMBL/GenBank/DDBJ whole genome shotgun (WGS) entry which is preliminary data.</text>
</comment>
<dbReference type="SUPFAM" id="SSF52540">
    <property type="entry name" value="P-loop containing nucleoside triphosphate hydrolases"/>
    <property type="match status" value="1"/>
</dbReference>
<dbReference type="PANTHER" id="PTHR42711">
    <property type="entry name" value="ABC TRANSPORTER ATP-BINDING PROTEIN"/>
    <property type="match status" value="1"/>
</dbReference>
<dbReference type="AlphaFoldDB" id="A0A9D1TB97"/>
<keyword evidence="2" id="KW-0813">Transport</keyword>
<keyword evidence="3" id="KW-0547">Nucleotide-binding</keyword>